<organism evidence="1 2">
    <name type="scientific">Aureobasidium subglaciale (strain EXF-2481)</name>
    <name type="common">Aureobasidium pullulans var. subglaciale</name>
    <dbReference type="NCBI Taxonomy" id="1043005"/>
    <lineage>
        <taxon>Eukaryota</taxon>
        <taxon>Fungi</taxon>
        <taxon>Dikarya</taxon>
        <taxon>Ascomycota</taxon>
        <taxon>Pezizomycotina</taxon>
        <taxon>Dothideomycetes</taxon>
        <taxon>Dothideomycetidae</taxon>
        <taxon>Dothideales</taxon>
        <taxon>Saccotheciaceae</taxon>
        <taxon>Aureobasidium</taxon>
    </lineage>
</organism>
<dbReference type="InParanoid" id="A0A074Y696"/>
<evidence type="ECO:0000313" key="1">
    <source>
        <dbReference type="EMBL" id="KEQ93298.1"/>
    </source>
</evidence>
<dbReference type="OrthoDB" id="10326488at2759"/>
<accession>A0A074Y696</accession>
<dbReference type="HOGENOM" id="CLU_2654091_0_0_1"/>
<dbReference type="RefSeq" id="XP_013341896.1">
    <property type="nucleotide sequence ID" value="XM_013486442.1"/>
</dbReference>
<protein>
    <submittedName>
        <fullName evidence="1">Uncharacterized protein</fullName>
    </submittedName>
</protein>
<evidence type="ECO:0000313" key="2">
    <source>
        <dbReference type="Proteomes" id="UP000030641"/>
    </source>
</evidence>
<dbReference type="GeneID" id="25364892"/>
<name>A0A074Y696_AURSE</name>
<reference evidence="1 2" key="1">
    <citation type="journal article" date="2014" name="BMC Genomics">
        <title>Genome sequencing of four Aureobasidium pullulans varieties: biotechnological potential, stress tolerance, and description of new species.</title>
        <authorList>
            <person name="Gostin Ar C."/>
            <person name="Ohm R.A."/>
            <person name="Kogej T."/>
            <person name="Sonjak S."/>
            <person name="Turk M."/>
            <person name="Zajc J."/>
            <person name="Zalar P."/>
            <person name="Grube M."/>
            <person name="Sun H."/>
            <person name="Han J."/>
            <person name="Sharma A."/>
            <person name="Chiniquy J."/>
            <person name="Ngan C.Y."/>
            <person name="Lipzen A."/>
            <person name="Barry K."/>
            <person name="Grigoriev I.V."/>
            <person name="Gunde-Cimerman N."/>
        </authorList>
    </citation>
    <scope>NUCLEOTIDE SEQUENCE [LARGE SCALE GENOMIC DNA]</scope>
    <source>
        <strain evidence="1 2">EXF-2481</strain>
    </source>
</reference>
<dbReference type="Proteomes" id="UP000030641">
    <property type="component" value="Unassembled WGS sequence"/>
</dbReference>
<gene>
    <name evidence="1" type="ORF">AUEXF2481DRAFT_335931</name>
</gene>
<sequence>MRCCILRQVCNNFDIRIGYASSRISPQMSGGAVGMMSVIKEAGPSATVLSLLGPGGHTSMLITTQHSCLASLGSIV</sequence>
<proteinExistence type="predicted"/>
<dbReference type="EMBL" id="KL584766">
    <property type="protein sequence ID" value="KEQ93298.1"/>
    <property type="molecule type" value="Genomic_DNA"/>
</dbReference>
<dbReference type="AlphaFoldDB" id="A0A074Y696"/>
<keyword evidence="2" id="KW-1185">Reference proteome</keyword>